<feature type="compositionally biased region" description="Polar residues" evidence="1">
    <location>
        <begin position="128"/>
        <end position="141"/>
    </location>
</feature>
<evidence type="ECO:0000313" key="2">
    <source>
        <dbReference type="EMBL" id="EGO25679.1"/>
    </source>
</evidence>
<feature type="compositionally biased region" description="Polar residues" evidence="1">
    <location>
        <begin position="100"/>
        <end position="109"/>
    </location>
</feature>
<evidence type="ECO:0000313" key="3">
    <source>
        <dbReference type="Proteomes" id="UP000008064"/>
    </source>
</evidence>
<reference evidence="3" key="1">
    <citation type="journal article" date="2011" name="Science">
        <title>The plant cell wall-decomposing machinery underlies the functional diversity of forest fungi.</title>
        <authorList>
            <person name="Eastwood D.C."/>
            <person name="Floudas D."/>
            <person name="Binder M."/>
            <person name="Majcherczyk A."/>
            <person name="Schneider P."/>
            <person name="Aerts A."/>
            <person name="Asiegbu F.O."/>
            <person name="Baker S.E."/>
            <person name="Barry K."/>
            <person name="Bendiksby M."/>
            <person name="Blumentritt M."/>
            <person name="Coutinho P.M."/>
            <person name="Cullen D."/>
            <person name="de Vries R.P."/>
            <person name="Gathman A."/>
            <person name="Goodell B."/>
            <person name="Henrissat B."/>
            <person name="Ihrmark K."/>
            <person name="Kauserud H."/>
            <person name="Kohler A."/>
            <person name="LaButti K."/>
            <person name="Lapidus A."/>
            <person name="Lavin J.L."/>
            <person name="Lee Y.-H."/>
            <person name="Lindquist E."/>
            <person name="Lilly W."/>
            <person name="Lucas S."/>
            <person name="Morin E."/>
            <person name="Murat C."/>
            <person name="Oguiza J.A."/>
            <person name="Park J."/>
            <person name="Pisabarro A.G."/>
            <person name="Riley R."/>
            <person name="Rosling A."/>
            <person name="Salamov A."/>
            <person name="Schmidt O."/>
            <person name="Schmutz J."/>
            <person name="Skrede I."/>
            <person name="Stenlid J."/>
            <person name="Wiebenga A."/>
            <person name="Xie X."/>
            <person name="Kuees U."/>
            <person name="Hibbett D.S."/>
            <person name="Hoffmeister D."/>
            <person name="Hoegberg N."/>
            <person name="Martin F."/>
            <person name="Grigoriev I.V."/>
            <person name="Watkinson S.C."/>
        </authorList>
    </citation>
    <scope>NUCLEOTIDE SEQUENCE [LARGE SCALE GENOMIC DNA]</scope>
    <source>
        <strain evidence="3">S7.9</strain>
    </source>
</reference>
<protein>
    <submittedName>
        <fullName evidence="2">Uncharacterized protein</fullName>
    </submittedName>
</protein>
<dbReference type="Proteomes" id="UP000008064">
    <property type="component" value="Unassembled WGS sequence"/>
</dbReference>
<feature type="region of interest" description="Disordered" evidence="1">
    <location>
        <begin position="66"/>
        <end position="151"/>
    </location>
</feature>
<feature type="compositionally biased region" description="Basic and acidic residues" evidence="1">
    <location>
        <begin position="66"/>
        <end position="90"/>
    </location>
</feature>
<accession>F8NTK7</accession>
<dbReference type="AlphaFoldDB" id="F8NTK7"/>
<dbReference type="KEGG" id="sla:SERLADRAFT_466217"/>
<evidence type="ECO:0000256" key="1">
    <source>
        <dbReference type="SAM" id="MobiDB-lite"/>
    </source>
</evidence>
<sequence>MSNTAVSTNTGLMDQNTHILPSSGFSQDALSSNTSSYASEQAVHENSVALLRPNILGSTPLSHAYVPEEVHAEGPFREEHRGEEPRRGEREIEEDAGTLISLSGQTSRTVPPPYNPAWDIFQRHSEETNNSQTQQPAQSSLIEDKTSLCRG</sequence>
<feature type="compositionally biased region" description="Basic and acidic residues" evidence="1">
    <location>
        <begin position="142"/>
        <end position="151"/>
    </location>
</feature>
<organism evidence="3">
    <name type="scientific">Serpula lacrymans var. lacrymans (strain S7.9)</name>
    <name type="common">Dry rot fungus</name>
    <dbReference type="NCBI Taxonomy" id="578457"/>
    <lineage>
        <taxon>Eukaryota</taxon>
        <taxon>Fungi</taxon>
        <taxon>Dikarya</taxon>
        <taxon>Basidiomycota</taxon>
        <taxon>Agaricomycotina</taxon>
        <taxon>Agaricomycetes</taxon>
        <taxon>Agaricomycetidae</taxon>
        <taxon>Boletales</taxon>
        <taxon>Coniophorineae</taxon>
        <taxon>Serpulaceae</taxon>
        <taxon>Serpula</taxon>
    </lineage>
</organism>
<dbReference type="RefSeq" id="XP_007317801.1">
    <property type="nucleotide sequence ID" value="XM_007317739.1"/>
</dbReference>
<dbReference type="GeneID" id="18819029"/>
<gene>
    <name evidence="2" type="ORF">SERLADRAFT_466217</name>
</gene>
<proteinExistence type="predicted"/>
<dbReference type="HOGENOM" id="CLU_1732583_0_0_1"/>
<name>F8NTK7_SERL9</name>
<dbReference type="EMBL" id="GL945433">
    <property type="protein sequence ID" value="EGO25679.1"/>
    <property type="molecule type" value="Genomic_DNA"/>
</dbReference>